<keyword evidence="2 10" id="KW-0125">Carotenoid biosynthesis</keyword>
<evidence type="ECO:0000256" key="1">
    <source>
        <dbReference type="ARBA" id="ARBA00001974"/>
    </source>
</evidence>
<evidence type="ECO:0000313" key="13">
    <source>
        <dbReference type="Proteomes" id="UP000621560"/>
    </source>
</evidence>
<keyword evidence="13" id="KW-1185">Reference proteome</keyword>
<dbReference type="EMBL" id="JACXIZ010000046">
    <property type="protein sequence ID" value="MBD2847878.1"/>
    <property type="molecule type" value="Genomic_DNA"/>
</dbReference>
<protein>
    <recommendedName>
        <fullName evidence="6">4,4'-diaponeurosporene oxygenase</fullName>
    </recommendedName>
    <alternativeName>
        <fullName evidence="7">4,4'-diaponeurosporene oxidase</fullName>
    </alternativeName>
    <alternativeName>
        <fullName evidence="8">Carotenoid oxidase</fullName>
    </alternativeName>
</protein>
<evidence type="ECO:0000256" key="2">
    <source>
        <dbReference type="ARBA" id="ARBA00022746"/>
    </source>
</evidence>
<comment type="catalytic activity">
    <reaction evidence="9">
        <text>all-trans-4,4'-diaponeurosporene + 2 AH2 + 2 O2 = 4,4'-diaponeurosporenal + 2 A + 3 H2O</text>
        <dbReference type="Rhea" id="RHEA:56104"/>
        <dbReference type="ChEBI" id="CHEBI:13193"/>
        <dbReference type="ChEBI" id="CHEBI:15377"/>
        <dbReference type="ChEBI" id="CHEBI:15379"/>
        <dbReference type="ChEBI" id="CHEBI:17499"/>
        <dbReference type="ChEBI" id="CHEBI:62743"/>
        <dbReference type="ChEBI" id="CHEBI:79065"/>
    </reaction>
</comment>
<dbReference type="GO" id="GO:0016117">
    <property type="term" value="P:carotenoid biosynthetic process"/>
    <property type="evidence" value="ECO:0007669"/>
    <property type="project" value="UniProtKB-KW"/>
</dbReference>
<dbReference type="PRINTS" id="PR00411">
    <property type="entry name" value="PNDRDTASEI"/>
</dbReference>
<dbReference type="InterPro" id="IPR002937">
    <property type="entry name" value="Amino_oxidase"/>
</dbReference>
<accession>A0A927GTR0</accession>
<evidence type="ECO:0000256" key="7">
    <source>
        <dbReference type="ARBA" id="ARBA00041900"/>
    </source>
</evidence>
<organism evidence="12 13">
    <name type="scientific">Paenibacillus sabuli</name>
    <dbReference type="NCBI Taxonomy" id="2772509"/>
    <lineage>
        <taxon>Bacteria</taxon>
        <taxon>Bacillati</taxon>
        <taxon>Bacillota</taxon>
        <taxon>Bacilli</taxon>
        <taxon>Bacillales</taxon>
        <taxon>Paenibacillaceae</taxon>
        <taxon>Paenibacillus</taxon>
    </lineage>
</organism>
<dbReference type="Proteomes" id="UP000621560">
    <property type="component" value="Unassembled WGS sequence"/>
</dbReference>
<comment type="caution">
    <text evidence="12">The sequence shown here is derived from an EMBL/GenBank/DDBJ whole genome shotgun (WGS) entry which is preliminary data.</text>
</comment>
<dbReference type="SUPFAM" id="SSF51905">
    <property type="entry name" value="FAD/NAD(P)-binding domain"/>
    <property type="match status" value="1"/>
</dbReference>
<feature type="domain" description="Amine oxidase" evidence="11">
    <location>
        <begin position="11"/>
        <end position="493"/>
    </location>
</feature>
<gene>
    <name evidence="12" type="primary">crtI</name>
    <name evidence="12" type="ORF">IDH44_22005</name>
</gene>
<dbReference type="Gene3D" id="3.50.50.60">
    <property type="entry name" value="FAD/NAD(P)-binding domain"/>
    <property type="match status" value="2"/>
</dbReference>
<evidence type="ECO:0000256" key="8">
    <source>
        <dbReference type="ARBA" id="ARBA00042619"/>
    </source>
</evidence>
<comment type="cofactor">
    <cofactor evidence="1">
        <name>FAD</name>
        <dbReference type="ChEBI" id="CHEBI:57692"/>
    </cofactor>
</comment>
<dbReference type="NCBIfam" id="TIGR02734">
    <property type="entry name" value="crtI_fam"/>
    <property type="match status" value="1"/>
</dbReference>
<keyword evidence="3 10" id="KW-0560">Oxidoreductase</keyword>
<proteinExistence type="inferred from homology"/>
<sequence length="496" mass="54049">MKQVVVIGGGLGGLSAAIRLAAAGCRVMLLEQHDALGGKLQRVQMGAYRFDRGPSTITMIAAFERVFAAAGRQMADYLELYRLTPAARNVFADGSMVDLSADASAMEAQIAVYSPQDAQRYRAFMAESERLYRLAEGHFLHRLLLTPRDKADPRLLGALLRVRPLLSLDRLLRRYFRHPNTLAMLGRYATYVGSDPRRAPAVFGMLPHLEAALGVYGVRGGTYAIVEAFRRLAVELGVTIRTGVRVTRILSASGRVRGVRTAEGEHAEEGAYAAEVVVAGGDVLSISGELLTEAERPRLRDARIARYEPSLSGFVLLAGIRRTYPQLLHHTVFFPARYGSEFDDIFNHRRAPDDPAVYICHSGHSEPGMAPAGGSNLFILVNAPYTSPDWNWAERAPAYRGRILQRLSELGVDGLADGAEVEATYTPEQLRRETSAYRGAIYGISSNSARQTFARPSNRGDLRGLWFVGGTTHPGGGTPLVALSGQLVAEAILKEG</sequence>
<evidence type="ECO:0000256" key="9">
    <source>
        <dbReference type="ARBA" id="ARBA00048532"/>
    </source>
</evidence>
<evidence type="ECO:0000256" key="5">
    <source>
        <dbReference type="ARBA" id="ARBA00038194"/>
    </source>
</evidence>
<comment type="similarity">
    <text evidence="5">Belongs to the carotenoid/retinoid oxidoreductase family. CrtP subfamily.</text>
</comment>
<name>A0A927GTR0_9BACL</name>
<evidence type="ECO:0000256" key="4">
    <source>
        <dbReference type="ARBA" id="ARBA00037901"/>
    </source>
</evidence>
<dbReference type="Pfam" id="PF01593">
    <property type="entry name" value="Amino_oxidase"/>
    <property type="match status" value="1"/>
</dbReference>
<dbReference type="InterPro" id="IPR036188">
    <property type="entry name" value="FAD/NAD-bd_sf"/>
</dbReference>
<dbReference type="InterPro" id="IPR014105">
    <property type="entry name" value="Carotenoid/retinoid_OxRdtase"/>
</dbReference>
<evidence type="ECO:0000256" key="6">
    <source>
        <dbReference type="ARBA" id="ARBA00039159"/>
    </source>
</evidence>
<evidence type="ECO:0000256" key="10">
    <source>
        <dbReference type="RuleBase" id="RU362075"/>
    </source>
</evidence>
<dbReference type="AlphaFoldDB" id="A0A927GTR0"/>
<dbReference type="PANTHER" id="PTHR43734:SF7">
    <property type="entry name" value="4,4'-DIAPONEUROSPORENE OXYGENASE"/>
    <property type="match status" value="1"/>
</dbReference>
<evidence type="ECO:0000313" key="12">
    <source>
        <dbReference type="EMBL" id="MBD2847878.1"/>
    </source>
</evidence>
<evidence type="ECO:0000256" key="3">
    <source>
        <dbReference type="ARBA" id="ARBA00023002"/>
    </source>
</evidence>
<dbReference type="GO" id="GO:0016491">
    <property type="term" value="F:oxidoreductase activity"/>
    <property type="evidence" value="ECO:0007669"/>
    <property type="project" value="UniProtKB-KW"/>
</dbReference>
<comment type="pathway">
    <text evidence="4">Carotenoid biosynthesis; staphyloxanthin biosynthesis; staphyloxanthin from farnesyl diphosphate: step 3/5.</text>
</comment>
<evidence type="ECO:0000259" key="11">
    <source>
        <dbReference type="Pfam" id="PF01593"/>
    </source>
</evidence>
<reference evidence="12" key="1">
    <citation type="submission" date="2020-09" db="EMBL/GenBank/DDBJ databases">
        <title>A novel bacterium of genus Paenibacillus, isolated from South China Sea.</title>
        <authorList>
            <person name="Huang H."/>
            <person name="Mo K."/>
            <person name="Hu Y."/>
        </authorList>
    </citation>
    <scope>NUCLEOTIDE SEQUENCE</scope>
    <source>
        <strain evidence="12">IB182496</strain>
    </source>
</reference>
<dbReference type="PANTHER" id="PTHR43734">
    <property type="entry name" value="PHYTOENE DESATURASE"/>
    <property type="match status" value="1"/>
</dbReference>